<name>A0A0F9G947_9ZZZZ</name>
<dbReference type="AlphaFoldDB" id="A0A0F9G947"/>
<organism evidence="2">
    <name type="scientific">marine sediment metagenome</name>
    <dbReference type="NCBI Taxonomy" id="412755"/>
    <lineage>
        <taxon>unclassified sequences</taxon>
        <taxon>metagenomes</taxon>
        <taxon>ecological metagenomes</taxon>
    </lineage>
</organism>
<dbReference type="EMBL" id="LAZR01020968">
    <property type="protein sequence ID" value="KKL86951.1"/>
    <property type="molecule type" value="Genomic_DNA"/>
</dbReference>
<feature type="region of interest" description="Disordered" evidence="1">
    <location>
        <begin position="146"/>
        <end position="166"/>
    </location>
</feature>
<protein>
    <submittedName>
        <fullName evidence="2">Uncharacterized protein</fullName>
    </submittedName>
</protein>
<sequence length="166" mass="18587">MYTKHAINVNPFFLNSENECGLAYLTASQTRVACRIRLCRIRRKDNVCSFKARVGASVPVRRSEGAPSDRSRSSLLDGPLQGFLGAPTNLRSKIFYSMEIHIAAGFVEAWGRFLCSKSRFPKATRRQRNSHHVRAAKIQPRYHKGTCARSVPCPRRGIPSLPDAAD</sequence>
<comment type="caution">
    <text evidence="2">The sequence shown here is derived from an EMBL/GenBank/DDBJ whole genome shotgun (WGS) entry which is preliminary data.</text>
</comment>
<evidence type="ECO:0000313" key="2">
    <source>
        <dbReference type="EMBL" id="KKL86951.1"/>
    </source>
</evidence>
<gene>
    <name evidence="2" type="ORF">LCGC14_1939600</name>
</gene>
<accession>A0A0F9G947</accession>
<proteinExistence type="predicted"/>
<reference evidence="2" key="1">
    <citation type="journal article" date="2015" name="Nature">
        <title>Complex archaea that bridge the gap between prokaryotes and eukaryotes.</title>
        <authorList>
            <person name="Spang A."/>
            <person name="Saw J.H."/>
            <person name="Jorgensen S.L."/>
            <person name="Zaremba-Niedzwiedzka K."/>
            <person name="Martijn J."/>
            <person name="Lind A.E."/>
            <person name="van Eijk R."/>
            <person name="Schleper C."/>
            <person name="Guy L."/>
            <person name="Ettema T.J."/>
        </authorList>
    </citation>
    <scope>NUCLEOTIDE SEQUENCE</scope>
</reference>
<evidence type="ECO:0000256" key="1">
    <source>
        <dbReference type="SAM" id="MobiDB-lite"/>
    </source>
</evidence>